<accession>A0A4Z1G4K5</accession>
<evidence type="ECO:0000256" key="1">
    <source>
        <dbReference type="SAM" id="MobiDB-lite"/>
    </source>
</evidence>
<evidence type="ECO:0000313" key="3">
    <source>
        <dbReference type="Proteomes" id="UP000297910"/>
    </source>
</evidence>
<dbReference type="EMBL" id="PQXI01000003">
    <property type="protein sequence ID" value="TGO30748.1"/>
    <property type="molecule type" value="Genomic_DNA"/>
</dbReference>
<keyword evidence="3" id="KW-1185">Reference proteome</keyword>
<evidence type="ECO:0000313" key="2">
    <source>
        <dbReference type="EMBL" id="TGO30748.1"/>
    </source>
</evidence>
<proteinExistence type="predicted"/>
<organism evidence="2 3">
    <name type="scientific">Botrytis paeoniae</name>
    <dbReference type="NCBI Taxonomy" id="278948"/>
    <lineage>
        <taxon>Eukaryota</taxon>
        <taxon>Fungi</taxon>
        <taxon>Dikarya</taxon>
        <taxon>Ascomycota</taxon>
        <taxon>Pezizomycotina</taxon>
        <taxon>Leotiomycetes</taxon>
        <taxon>Helotiales</taxon>
        <taxon>Sclerotiniaceae</taxon>
        <taxon>Botrytis</taxon>
    </lineage>
</organism>
<protein>
    <submittedName>
        <fullName evidence="2">Uncharacterized protein</fullName>
    </submittedName>
</protein>
<dbReference type="Proteomes" id="UP000297910">
    <property type="component" value="Unassembled WGS sequence"/>
</dbReference>
<feature type="region of interest" description="Disordered" evidence="1">
    <location>
        <begin position="256"/>
        <end position="275"/>
    </location>
</feature>
<comment type="caution">
    <text evidence="2">The sequence shown here is derived from an EMBL/GenBank/DDBJ whole genome shotgun (WGS) entry which is preliminary data.</text>
</comment>
<dbReference type="AlphaFoldDB" id="A0A4Z1G4K5"/>
<gene>
    <name evidence="2" type="ORF">BPAE_0003g00320</name>
</gene>
<name>A0A4Z1G4K5_9HELO</name>
<sequence>MTIPATTSKNTNTVPLRFSPILILYSNPGRVKHQTRELRMNRNDTQTPKLQILILLSRSLDVSPLLYDMARHEIVPLGDSGGDGDNIKRNAFEISKSCKQSTINGGKLPKRKPLHFSLSDDSSRRKCLLQTKGGRTVVALGATNGVCNRNQLAVGDQVGSSLVASWSNLLGNEEVETGILAGEPESAGGLDAGAAPLWNVWESSVAVGGDESGAFDTGGFHGAGLEHGEGVAGWGALTAVWDAAGAEVGDSEDAAALLDGGSRCESNGDGGDDSG</sequence>
<reference evidence="2 3" key="1">
    <citation type="submission" date="2017-12" db="EMBL/GenBank/DDBJ databases">
        <title>Comparative genomics of Botrytis spp.</title>
        <authorList>
            <person name="Valero-Jimenez C.A."/>
            <person name="Tapia P."/>
            <person name="Veloso J."/>
            <person name="Silva-Moreno E."/>
            <person name="Staats M."/>
            <person name="Valdes J.H."/>
            <person name="Van Kan J.A.L."/>
        </authorList>
    </citation>
    <scope>NUCLEOTIDE SEQUENCE [LARGE SCALE GENOMIC DNA]</scope>
    <source>
        <strain evidence="2 3">Bp0003</strain>
    </source>
</reference>